<dbReference type="SUPFAM" id="SSF48208">
    <property type="entry name" value="Six-hairpin glycosidases"/>
    <property type="match status" value="1"/>
</dbReference>
<evidence type="ECO:0000313" key="3">
    <source>
        <dbReference type="EMBL" id="ORJ57398.1"/>
    </source>
</evidence>
<keyword evidence="4" id="KW-1185">Reference proteome</keyword>
<dbReference type="AlphaFoldDB" id="A0A1X0XX62"/>
<feature type="domain" description="Mannosylglycerate hydrolase MGH1-like glycoside hydrolase" evidence="2">
    <location>
        <begin position="308"/>
        <end position="610"/>
    </location>
</feature>
<dbReference type="EMBL" id="NAAD01000020">
    <property type="protein sequence ID" value="ORJ57398.1"/>
    <property type="molecule type" value="Genomic_DNA"/>
</dbReference>
<dbReference type="Proteomes" id="UP000193136">
    <property type="component" value="Unassembled WGS sequence"/>
</dbReference>
<evidence type="ECO:0000259" key="2">
    <source>
        <dbReference type="Pfam" id="PF22422"/>
    </source>
</evidence>
<protein>
    <submittedName>
        <fullName evidence="3">Amylo-alpha-1,6-glucosidase</fullName>
    </submittedName>
</protein>
<feature type="domain" description="Putative glycogen debranching enzyme N-terminal" evidence="1">
    <location>
        <begin position="27"/>
        <end position="220"/>
    </location>
</feature>
<evidence type="ECO:0000259" key="1">
    <source>
        <dbReference type="Pfam" id="PF14742"/>
    </source>
</evidence>
<dbReference type="InterPro" id="IPR012341">
    <property type="entry name" value="6hp_glycosidase-like_sf"/>
</dbReference>
<comment type="caution">
    <text evidence="3">The sequence shown here is derived from an EMBL/GenBank/DDBJ whole genome shotgun (WGS) entry which is preliminary data.</text>
</comment>
<dbReference type="Gene3D" id="1.50.10.10">
    <property type="match status" value="1"/>
</dbReference>
<dbReference type="InterPro" id="IPR032856">
    <property type="entry name" value="GDE_N_bis"/>
</dbReference>
<dbReference type="OrthoDB" id="9761875at2"/>
<dbReference type="InterPro" id="IPR008928">
    <property type="entry name" value="6-hairpin_glycosidase_sf"/>
</dbReference>
<sequence length="721" mass="81561">MDEIIQVKDRYYIKAASCLVDDRTRVLKQGETFAVFDCRGDIQPIGRGEQGLYHEGTRFLSHLEFLLGNQRPLLLSSTVNEHNELLVVDLTNPDLVLDDGTELPRGSLHIFRSKFLWQHRCFERIRISHFGSGHLTLRLLFRFSNDFRDIFEVRGLRREKRGRPLKERIDQGTVCLPYAGLDGVQRRTMIRFMPDPVALSGDAAELLLSIAPGEERNIYLTFCCLIGPEPSVSGRYDDEFGASLTRLEAYRAQHCEVKTSKGHFNEWIDRSLDDLHMLFTDMPQGIYPYAGVPWYSTAFGRDGLITALQTLWINPAIARGVLGFLAANQAGEHCPKTDAEPGKILHETRLGEMAALKEIPFGRYYGSVDSTPLFLMLAGAYFRRTGDRVFLEQLWPHILRALDWIDRHGDRDGDGYVEYQRQSENGLDQQGWKDSWDSVFHADGSPARGPIALCEVQGYVYAARRHVVELAEIMGDAKLAGRQREKAERLRTNFQRDFWCEDLSCYALALDGDKRPCRVASSNAGQCLFTGIAAPEHAGRMADLFLSPAFFSGWGVRTLAEGTAHYNPMAYHNGSVWPHDNALLALGLARYGRTRQAMQLFEGLYHLAMRVELSRLPELFCGFRRLPGQGPVLYPQACSPQAWAAGAVFQLLQASLGLSIDALQREIRFRHPILPSFFDEMTFRNLRVAEADIDLHLIRYGDDVGITVQRREGDIGVVVEK</sequence>
<evidence type="ECO:0000313" key="4">
    <source>
        <dbReference type="Proteomes" id="UP000193136"/>
    </source>
</evidence>
<dbReference type="GO" id="GO:0005975">
    <property type="term" value="P:carbohydrate metabolic process"/>
    <property type="evidence" value="ECO:0007669"/>
    <property type="project" value="InterPro"/>
</dbReference>
<dbReference type="InterPro" id="IPR054491">
    <property type="entry name" value="MGH1-like_GH"/>
</dbReference>
<proteinExistence type="predicted"/>
<reference evidence="3 4" key="1">
    <citation type="submission" date="2017-03" db="EMBL/GenBank/DDBJ databases">
        <title>Genome sequence of Geothermobacter sp. EPR-M, Deep-Sea Iron Reducer.</title>
        <authorList>
            <person name="Tully B."/>
            <person name="Savalia P."/>
            <person name="Abuyen K."/>
            <person name="Baughan C."/>
            <person name="Romero E."/>
            <person name="Ronkowski C."/>
            <person name="Torres B."/>
            <person name="Tremblay J."/>
            <person name="Trujillo A."/>
            <person name="Tyler M."/>
            <person name="Perez-Rodriguez I."/>
            <person name="Amend J."/>
        </authorList>
    </citation>
    <scope>NUCLEOTIDE SEQUENCE [LARGE SCALE GENOMIC DNA]</scope>
    <source>
        <strain evidence="3 4">EPR-M</strain>
    </source>
</reference>
<name>A0A1X0XX62_9BACT</name>
<gene>
    <name evidence="3" type="ORF">B5V00_13775</name>
</gene>
<accession>A0A1X0XX62</accession>
<organism evidence="3 4">
    <name type="scientific">Geothermobacter hydrogeniphilus</name>
    <dbReference type="NCBI Taxonomy" id="1969733"/>
    <lineage>
        <taxon>Bacteria</taxon>
        <taxon>Pseudomonadati</taxon>
        <taxon>Thermodesulfobacteriota</taxon>
        <taxon>Desulfuromonadia</taxon>
        <taxon>Desulfuromonadales</taxon>
        <taxon>Geothermobacteraceae</taxon>
        <taxon>Geothermobacter</taxon>
    </lineage>
</organism>
<dbReference type="Pfam" id="PF14742">
    <property type="entry name" value="GDE_N_bis"/>
    <property type="match status" value="1"/>
</dbReference>
<dbReference type="Pfam" id="PF22422">
    <property type="entry name" value="MGH1-like_GH"/>
    <property type="match status" value="1"/>
</dbReference>
<dbReference type="STRING" id="1969733.B5V00_13775"/>
<dbReference type="RefSeq" id="WP_085011397.1">
    <property type="nucleotide sequence ID" value="NZ_NAAD01000020.1"/>
</dbReference>